<dbReference type="Proteomes" id="UP000002630">
    <property type="component" value="Unassembled WGS sequence"/>
</dbReference>
<gene>
    <name evidence="1" type="ORF">Esi_0667_0007</name>
</gene>
<keyword evidence="2" id="KW-1185">Reference proteome</keyword>
<sequence length="81" mass="8871">MRSGEEGREATLSRRVVGAMYSMRHEVHVGVGTVSKEGPAGAGHECGSRKRLRISEINRGRTGATILPAERKARRDPAYPR</sequence>
<dbReference type="InParanoid" id="D7G9K0"/>
<dbReference type="EMBL" id="FN649760">
    <property type="protein sequence ID" value="CBJ33884.1"/>
    <property type="molecule type" value="Genomic_DNA"/>
</dbReference>
<name>D7G9K0_ECTSI</name>
<proteinExistence type="predicted"/>
<dbReference type="AlphaFoldDB" id="D7G9K0"/>
<evidence type="ECO:0000313" key="2">
    <source>
        <dbReference type="Proteomes" id="UP000002630"/>
    </source>
</evidence>
<protein>
    <submittedName>
        <fullName evidence="1">Uncharacterized protein</fullName>
    </submittedName>
</protein>
<evidence type="ECO:0000313" key="1">
    <source>
        <dbReference type="EMBL" id="CBJ33884.1"/>
    </source>
</evidence>
<reference evidence="1 2" key="1">
    <citation type="journal article" date="2010" name="Nature">
        <title>The Ectocarpus genome and the independent evolution of multicellularity in brown algae.</title>
        <authorList>
            <person name="Cock J.M."/>
            <person name="Sterck L."/>
            <person name="Rouze P."/>
            <person name="Scornet D."/>
            <person name="Allen A.E."/>
            <person name="Amoutzias G."/>
            <person name="Anthouard V."/>
            <person name="Artiguenave F."/>
            <person name="Aury J.M."/>
            <person name="Badger J.H."/>
            <person name="Beszteri B."/>
            <person name="Billiau K."/>
            <person name="Bonnet E."/>
            <person name="Bothwell J.H."/>
            <person name="Bowler C."/>
            <person name="Boyen C."/>
            <person name="Brownlee C."/>
            <person name="Carrano C.J."/>
            <person name="Charrier B."/>
            <person name="Cho G.Y."/>
            <person name="Coelho S.M."/>
            <person name="Collen J."/>
            <person name="Corre E."/>
            <person name="Da Silva C."/>
            <person name="Delage L."/>
            <person name="Delaroque N."/>
            <person name="Dittami S.M."/>
            <person name="Doulbeau S."/>
            <person name="Elias M."/>
            <person name="Farnham G."/>
            <person name="Gachon C.M."/>
            <person name="Gschloessl B."/>
            <person name="Heesch S."/>
            <person name="Jabbari K."/>
            <person name="Jubin C."/>
            <person name="Kawai H."/>
            <person name="Kimura K."/>
            <person name="Kloareg B."/>
            <person name="Kupper F.C."/>
            <person name="Lang D."/>
            <person name="Le Bail A."/>
            <person name="Leblanc C."/>
            <person name="Lerouge P."/>
            <person name="Lohr M."/>
            <person name="Lopez P.J."/>
            <person name="Martens C."/>
            <person name="Maumus F."/>
            <person name="Michel G."/>
            <person name="Miranda-Saavedra D."/>
            <person name="Morales J."/>
            <person name="Moreau H."/>
            <person name="Motomura T."/>
            <person name="Nagasato C."/>
            <person name="Napoli C.A."/>
            <person name="Nelson D.R."/>
            <person name="Nyvall-Collen P."/>
            <person name="Peters A.F."/>
            <person name="Pommier C."/>
            <person name="Potin P."/>
            <person name="Poulain J."/>
            <person name="Quesneville H."/>
            <person name="Read B."/>
            <person name="Rensing S.A."/>
            <person name="Ritter A."/>
            <person name="Rousvoal S."/>
            <person name="Samanta M."/>
            <person name="Samson G."/>
            <person name="Schroeder D.C."/>
            <person name="Segurens B."/>
            <person name="Strittmatter M."/>
            <person name="Tonon T."/>
            <person name="Tregear J.W."/>
            <person name="Valentin K."/>
            <person name="von Dassow P."/>
            <person name="Yamagishi T."/>
            <person name="Van de Peer Y."/>
            <person name="Wincker P."/>
        </authorList>
    </citation>
    <scope>NUCLEOTIDE SEQUENCE [LARGE SCALE GENOMIC DNA]</scope>
    <source>
        <strain evidence="2">Ec32 / CCAP1310/4</strain>
    </source>
</reference>
<accession>D7G9K0</accession>
<organism evidence="1 2">
    <name type="scientific">Ectocarpus siliculosus</name>
    <name type="common">Brown alga</name>
    <name type="synonym">Conferva siliculosa</name>
    <dbReference type="NCBI Taxonomy" id="2880"/>
    <lineage>
        <taxon>Eukaryota</taxon>
        <taxon>Sar</taxon>
        <taxon>Stramenopiles</taxon>
        <taxon>Ochrophyta</taxon>
        <taxon>PX clade</taxon>
        <taxon>Phaeophyceae</taxon>
        <taxon>Ectocarpales</taxon>
        <taxon>Ectocarpaceae</taxon>
        <taxon>Ectocarpus</taxon>
    </lineage>
</organism>